<keyword evidence="2" id="KW-0732">Signal</keyword>
<proteinExistence type="predicted"/>
<feature type="region of interest" description="Disordered" evidence="1">
    <location>
        <begin position="28"/>
        <end position="73"/>
    </location>
</feature>
<evidence type="ECO:0000256" key="2">
    <source>
        <dbReference type="SAM" id="SignalP"/>
    </source>
</evidence>
<comment type="caution">
    <text evidence="3">The sequence shown here is derived from an EMBL/GenBank/DDBJ whole genome shotgun (WGS) entry which is preliminary data.</text>
</comment>
<feature type="chain" id="PRO_5047288012" description="Ankyrin repeat domain-containing protein" evidence="2">
    <location>
        <begin position="29"/>
        <end position="200"/>
    </location>
</feature>
<name>A0ABR7RPH8_9PROT</name>
<gene>
    <name evidence="3" type="ORF">IBL26_15485</name>
</gene>
<feature type="region of interest" description="Disordered" evidence="1">
    <location>
        <begin position="130"/>
        <end position="200"/>
    </location>
</feature>
<evidence type="ECO:0000313" key="4">
    <source>
        <dbReference type="Proteomes" id="UP000626026"/>
    </source>
</evidence>
<feature type="compositionally biased region" description="Pro residues" evidence="1">
    <location>
        <begin position="133"/>
        <end position="152"/>
    </location>
</feature>
<feature type="signal peptide" evidence="2">
    <location>
        <begin position="1"/>
        <end position="28"/>
    </location>
</feature>
<dbReference type="Proteomes" id="UP000626026">
    <property type="component" value="Unassembled WGS sequence"/>
</dbReference>
<dbReference type="EMBL" id="JACTVA010000028">
    <property type="protein sequence ID" value="MBC9208246.1"/>
    <property type="molecule type" value="Genomic_DNA"/>
</dbReference>
<organism evidence="3 4">
    <name type="scientific">Teichococcus aerophilus</name>
    <dbReference type="NCBI Taxonomy" id="1224513"/>
    <lineage>
        <taxon>Bacteria</taxon>
        <taxon>Pseudomonadati</taxon>
        <taxon>Pseudomonadota</taxon>
        <taxon>Alphaproteobacteria</taxon>
        <taxon>Acetobacterales</taxon>
        <taxon>Roseomonadaceae</taxon>
        <taxon>Roseomonas</taxon>
    </lineage>
</organism>
<feature type="compositionally biased region" description="Pro residues" evidence="1">
    <location>
        <begin position="33"/>
        <end position="49"/>
    </location>
</feature>
<sequence>MRRSTPVARFLSLAALAAPMALAMPAMAQRGPMTPPPSSGTPAAPPPALPGLAARTPAPAIPPDANFNNLGPNEQLFDSINRGDIVSARDAVSRGADLNSRNVLGLTPLESAVDQQRNDIAFFLLSARGPGMSAPPAPPPQGLGRSAPPPPSASRVPARREVPAPRATQAERPAAPRPPVGGGAAQPDVGFLGFDAGRGG</sequence>
<protein>
    <recommendedName>
        <fullName evidence="5">Ankyrin repeat domain-containing protein</fullName>
    </recommendedName>
</protein>
<dbReference type="Gene3D" id="1.25.40.20">
    <property type="entry name" value="Ankyrin repeat-containing domain"/>
    <property type="match status" value="1"/>
</dbReference>
<evidence type="ECO:0008006" key="5">
    <source>
        <dbReference type="Google" id="ProtNLM"/>
    </source>
</evidence>
<evidence type="ECO:0000256" key="1">
    <source>
        <dbReference type="SAM" id="MobiDB-lite"/>
    </source>
</evidence>
<evidence type="ECO:0000313" key="3">
    <source>
        <dbReference type="EMBL" id="MBC9208246.1"/>
    </source>
</evidence>
<accession>A0ABR7RPH8</accession>
<dbReference type="RefSeq" id="WP_187785405.1">
    <property type="nucleotide sequence ID" value="NZ_JACTVA010000028.1"/>
</dbReference>
<keyword evidence="4" id="KW-1185">Reference proteome</keyword>
<reference evidence="3 4" key="1">
    <citation type="journal article" date="2013" name="Int. J. Syst. Evol. Microbiol.">
        <title>Roseomonas aerophila sp. nov., isolated from air.</title>
        <authorList>
            <person name="Kim S.J."/>
            <person name="Weon H.Y."/>
            <person name="Ahn J.H."/>
            <person name="Hong S.B."/>
            <person name="Seok S.J."/>
            <person name="Whang K.S."/>
            <person name="Kwon S.W."/>
        </authorList>
    </citation>
    <scope>NUCLEOTIDE SEQUENCE [LARGE SCALE GENOMIC DNA]</scope>
    <source>
        <strain evidence="3 4">NBRC 108923</strain>
    </source>
</reference>
<feature type="compositionally biased region" description="Low complexity" evidence="1">
    <location>
        <begin position="164"/>
        <end position="173"/>
    </location>
</feature>
<dbReference type="InterPro" id="IPR036770">
    <property type="entry name" value="Ankyrin_rpt-contain_sf"/>
</dbReference>
<dbReference type="SUPFAM" id="SSF48403">
    <property type="entry name" value="Ankyrin repeat"/>
    <property type="match status" value="1"/>
</dbReference>